<sequence>MSTTQHLVNLLLYVNKDLLYGVAECSLLLYVNKNTWSMSTPCCCTSAVCQPVLLPPKICCMSTLLHFNSTRKLSNVVCQHSVNIAQGFAVWSNVLHNHAIIAHVLHVFC</sequence>
<proteinExistence type="predicted"/>
<reference evidence="1" key="1">
    <citation type="submission" date="2014-09" db="EMBL/GenBank/DDBJ databases">
        <authorList>
            <person name="Magalhaes I.L.F."/>
            <person name="Oliveira U."/>
            <person name="Santos F.R."/>
            <person name="Vidigal T.H.D.A."/>
            <person name="Brescovit A.D."/>
            <person name="Santos A.J."/>
        </authorList>
    </citation>
    <scope>NUCLEOTIDE SEQUENCE</scope>
    <source>
        <tissue evidence="1">Shoot tissue taken approximately 20 cm above the soil surface</tissue>
    </source>
</reference>
<reference evidence="1" key="2">
    <citation type="journal article" date="2015" name="Data Brief">
        <title>Shoot transcriptome of the giant reed, Arundo donax.</title>
        <authorList>
            <person name="Barrero R.A."/>
            <person name="Guerrero F.D."/>
            <person name="Moolhuijzen P."/>
            <person name="Goolsby J.A."/>
            <person name="Tidwell J."/>
            <person name="Bellgard S.E."/>
            <person name="Bellgard M.I."/>
        </authorList>
    </citation>
    <scope>NUCLEOTIDE SEQUENCE</scope>
    <source>
        <tissue evidence="1">Shoot tissue taken approximately 20 cm above the soil surface</tissue>
    </source>
</reference>
<accession>A0A0A8ZUF0</accession>
<protein>
    <submittedName>
        <fullName evidence="1">Uncharacterized protein</fullName>
    </submittedName>
</protein>
<name>A0A0A8ZUF0_ARUDO</name>
<organism evidence="1">
    <name type="scientific">Arundo donax</name>
    <name type="common">Giant reed</name>
    <name type="synonym">Donax arundinaceus</name>
    <dbReference type="NCBI Taxonomy" id="35708"/>
    <lineage>
        <taxon>Eukaryota</taxon>
        <taxon>Viridiplantae</taxon>
        <taxon>Streptophyta</taxon>
        <taxon>Embryophyta</taxon>
        <taxon>Tracheophyta</taxon>
        <taxon>Spermatophyta</taxon>
        <taxon>Magnoliopsida</taxon>
        <taxon>Liliopsida</taxon>
        <taxon>Poales</taxon>
        <taxon>Poaceae</taxon>
        <taxon>PACMAD clade</taxon>
        <taxon>Arundinoideae</taxon>
        <taxon>Arundineae</taxon>
        <taxon>Arundo</taxon>
    </lineage>
</organism>
<dbReference type="AlphaFoldDB" id="A0A0A8ZUF0"/>
<dbReference type="EMBL" id="GBRH01257495">
    <property type="protein sequence ID" value="JAD40400.1"/>
    <property type="molecule type" value="Transcribed_RNA"/>
</dbReference>
<evidence type="ECO:0000313" key="1">
    <source>
        <dbReference type="EMBL" id="JAD40400.1"/>
    </source>
</evidence>